<feature type="compositionally biased region" description="Polar residues" evidence="1">
    <location>
        <begin position="13"/>
        <end position="31"/>
    </location>
</feature>
<keyword evidence="3" id="KW-1185">Reference proteome</keyword>
<dbReference type="OrthoDB" id="8188202at2759"/>
<dbReference type="CDD" id="cd09487">
    <property type="entry name" value="SAM_superfamily"/>
    <property type="match status" value="1"/>
</dbReference>
<dbReference type="InterPro" id="IPR036872">
    <property type="entry name" value="CH_dom_sf"/>
</dbReference>
<feature type="region of interest" description="Disordered" evidence="1">
    <location>
        <begin position="445"/>
        <end position="626"/>
    </location>
</feature>
<dbReference type="Pfam" id="PF07647">
    <property type="entry name" value="SAM_2"/>
    <property type="match status" value="1"/>
</dbReference>
<feature type="region of interest" description="Disordered" evidence="1">
    <location>
        <begin position="658"/>
        <end position="741"/>
    </location>
</feature>
<proteinExistence type="predicted"/>
<dbReference type="Pfam" id="PF00307">
    <property type="entry name" value="CH"/>
    <property type="match status" value="1"/>
</dbReference>
<feature type="compositionally biased region" description="Basic residues" evidence="1">
    <location>
        <begin position="796"/>
        <end position="810"/>
    </location>
</feature>
<dbReference type="InterPro" id="IPR001660">
    <property type="entry name" value="SAM"/>
</dbReference>
<dbReference type="InterPro" id="IPR013761">
    <property type="entry name" value="SAM/pointed_sf"/>
</dbReference>
<organism evidence="3 7">
    <name type="scientific">Acanthaster planci</name>
    <name type="common">Crown-of-thorns starfish</name>
    <dbReference type="NCBI Taxonomy" id="133434"/>
    <lineage>
        <taxon>Eukaryota</taxon>
        <taxon>Metazoa</taxon>
        <taxon>Echinodermata</taxon>
        <taxon>Eleutherozoa</taxon>
        <taxon>Asterozoa</taxon>
        <taxon>Asteroidea</taxon>
        <taxon>Valvatacea</taxon>
        <taxon>Valvatida</taxon>
        <taxon>Acanthasteridae</taxon>
        <taxon>Acanthaster</taxon>
    </lineage>
</organism>
<dbReference type="SUPFAM" id="SSF47769">
    <property type="entry name" value="SAM/Pointed domain"/>
    <property type="match status" value="1"/>
</dbReference>
<dbReference type="GO" id="GO:0022008">
    <property type="term" value="P:neurogenesis"/>
    <property type="evidence" value="ECO:0007669"/>
    <property type="project" value="InterPro"/>
</dbReference>
<feature type="compositionally biased region" description="Acidic residues" evidence="1">
    <location>
        <begin position="400"/>
        <end position="413"/>
    </location>
</feature>
<feature type="compositionally biased region" description="Polar residues" evidence="1">
    <location>
        <begin position="894"/>
        <end position="903"/>
    </location>
</feature>
<feature type="domain" description="Calponin-homology (CH)" evidence="2">
    <location>
        <begin position="70"/>
        <end position="176"/>
    </location>
</feature>
<accession>A0A8B7YFE9</accession>
<evidence type="ECO:0000259" key="2">
    <source>
        <dbReference type="PROSITE" id="PS50021"/>
    </source>
</evidence>
<dbReference type="PROSITE" id="PS50021">
    <property type="entry name" value="CH"/>
    <property type="match status" value="1"/>
</dbReference>
<evidence type="ECO:0000313" key="8">
    <source>
        <dbReference type="RefSeq" id="XP_022091323.1"/>
    </source>
</evidence>
<reference evidence="4 5" key="1">
    <citation type="submission" date="2025-04" db="UniProtKB">
        <authorList>
            <consortium name="RefSeq"/>
        </authorList>
    </citation>
    <scope>IDENTIFICATION</scope>
</reference>
<dbReference type="RefSeq" id="XP_022091323.1">
    <property type="nucleotide sequence ID" value="XM_022235631.1"/>
</dbReference>
<evidence type="ECO:0000313" key="7">
    <source>
        <dbReference type="RefSeq" id="XP_022091322.1"/>
    </source>
</evidence>
<protein>
    <submittedName>
        <fullName evidence="4 5">Uncharacterized protein LOC110979634</fullName>
    </submittedName>
</protein>
<evidence type="ECO:0000313" key="6">
    <source>
        <dbReference type="RefSeq" id="XP_022091321.1"/>
    </source>
</evidence>
<dbReference type="RefSeq" id="XP_022091322.1">
    <property type="nucleotide sequence ID" value="XM_022235630.1"/>
</dbReference>
<dbReference type="Gene3D" id="1.10.418.10">
    <property type="entry name" value="Calponin-like domain"/>
    <property type="match status" value="1"/>
</dbReference>
<dbReference type="Gene3D" id="1.10.150.50">
    <property type="entry name" value="Transcription Factor, Ets-1"/>
    <property type="match status" value="1"/>
</dbReference>
<dbReference type="InterPro" id="IPR001715">
    <property type="entry name" value="CH_dom"/>
</dbReference>
<evidence type="ECO:0000256" key="1">
    <source>
        <dbReference type="SAM" id="MobiDB-lite"/>
    </source>
</evidence>
<dbReference type="OMA" id="MLEDPDK"/>
<feature type="compositionally biased region" description="Polar residues" evidence="1">
    <location>
        <begin position="948"/>
        <end position="964"/>
    </location>
</feature>
<dbReference type="KEGG" id="aplc:110979634"/>
<dbReference type="PANTHER" id="PTHR12784:SF28">
    <property type="entry name" value="PROTEIN SICKIE"/>
    <property type="match status" value="1"/>
</dbReference>
<dbReference type="RefSeq" id="XP_022091320.1">
    <property type="nucleotide sequence ID" value="XM_022235628.1"/>
</dbReference>
<feature type="region of interest" description="Disordered" evidence="1">
    <location>
        <begin position="181"/>
        <end position="288"/>
    </location>
</feature>
<dbReference type="SMART" id="SM00033">
    <property type="entry name" value="CH"/>
    <property type="match status" value="1"/>
</dbReference>
<feature type="region of interest" description="Disordered" evidence="1">
    <location>
        <begin position="302"/>
        <end position="425"/>
    </location>
</feature>
<dbReference type="CDD" id="cd21212">
    <property type="entry name" value="CH_NAV2-like"/>
    <property type="match status" value="1"/>
</dbReference>
<feature type="compositionally biased region" description="Low complexity" evidence="1">
    <location>
        <begin position="216"/>
        <end position="226"/>
    </location>
</feature>
<feature type="compositionally biased region" description="Low complexity" evidence="1">
    <location>
        <begin position="311"/>
        <end position="323"/>
    </location>
</feature>
<feature type="compositionally biased region" description="Low complexity" evidence="1">
    <location>
        <begin position="811"/>
        <end position="827"/>
    </location>
</feature>
<feature type="compositionally biased region" description="Basic and acidic residues" evidence="1">
    <location>
        <begin position="846"/>
        <end position="868"/>
    </location>
</feature>
<feature type="compositionally biased region" description="Low complexity" evidence="1">
    <location>
        <begin position="710"/>
        <end position="720"/>
    </location>
</feature>
<feature type="region of interest" description="Disordered" evidence="1">
    <location>
        <begin position="939"/>
        <end position="977"/>
    </location>
</feature>
<feature type="region of interest" description="Disordered" evidence="1">
    <location>
        <begin position="1"/>
        <end position="46"/>
    </location>
</feature>
<dbReference type="SUPFAM" id="SSF47576">
    <property type="entry name" value="Calponin-homology domain, CH-domain"/>
    <property type="match status" value="1"/>
</dbReference>
<dbReference type="PANTHER" id="PTHR12784">
    <property type="entry name" value="STEERIN"/>
    <property type="match status" value="1"/>
</dbReference>
<gene>
    <name evidence="4 5 6 7 8" type="primary">LOC110979634</name>
</gene>
<evidence type="ECO:0000313" key="5">
    <source>
        <dbReference type="RefSeq" id="XP_022091320.1"/>
    </source>
</evidence>
<dbReference type="RefSeq" id="XP_022091321.1">
    <property type="nucleotide sequence ID" value="XM_022235629.1"/>
</dbReference>
<dbReference type="InterPro" id="IPR039041">
    <property type="entry name" value="Nav/unc-53"/>
</dbReference>
<dbReference type="AlphaFoldDB" id="A0A8B7YFE9"/>
<evidence type="ECO:0000313" key="3">
    <source>
        <dbReference type="Proteomes" id="UP000694845"/>
    </source>
</evidence>
<dbReference type="RefSeq" id="XP_022091319.1">
    <property type="nucleotide sequence ID" value="XM_022235627.1"/>
</dbReference>
<feature type="compositionally biased region" description="Basic and acidic residues" evidence="1">
    <location>
        <begin position="658"/>
        <end position="673"/>
    </location>
</feature>
<name>A0A8B7YFE9_ACAPL</name>
<sequence>MLTLKSHAANNGAVGSSRQPRQPIESWTSKTVKMGERSRQNGLINSPRGLYGRGKVPITSKQGVGGEWALKECEEHTTWLNGILKKHKSRPISDLRKSISDGLTLVNILEILFNGKIQGVQTRPIIRAQRLENINLCLRFLENRGVEIQHISADELTDSNLRATLALVTCLRKRFEAFHTSNSAHGDGSAASMDKSIRPPTEDSIQPSIGREASIHSFHSQHSVHSQHSDGIPSRPRSSEIPATIPSDDERPSLNVGSPTPVNGDTDLMLPGTMADSDPDEPRPELADKPENVVVPSVTQLDSQGVSQHGVSSRRQQVASSQKKSFRPPPLTKRNSEGIQGSPIMSRSPIRDALTQSVEEKLKNLLDSPNPGGGPHRNLPMDDGELLEPPPPRRRSYHGDDDDDEENEAEVTIEDNKLQAMLEDPDKFEDYHKDWDRYVSDYIPSHSAEKTEGPRAQTLLDRQASQPTPPPSSQQRSLPFFHAPPTQHMGPVQSPPPVANRSPFLNGPHPMSSRDPHSHGSIYNDSGRRNRQYNGMQPYYPGEETPTQRRKLPSYSDHIQRHPPKHRMPNSTNPNNIYIPEGPRPQNSPVWQPQGYPRDLQQPRRRRDQYEPRPNYGPQRDYDQQAVDEDHQRVRQYLNHMHGDSLPNARGIPMEELSRRQDYRHPPSSRKLEPNSPYMYMDHMPLDSRTQQTYLRNGGGLDGSRDFAFSLSDSSSRSSTPPLPPLSPDNSDLESVPNSPYLGKKVQRSISVGVLPSGVHFPPHKLNDSSMGMKRRKNSSNRSGSSSHKMFEPKAALRRSAGKGRRKMAKGVKSSSSSLVGVSSTTSSKRKSPNSRGLPVVPLLKVQEHTEHTDSDLSSHHSDRRSDSDNENDSGSASHLGSLPSKASIKVSETHQQQHSATESVEPPDAENIRQQLVVLENMYKEILQVIGNDRRERLLENPGERLSVSSMSTASAKTQNKPKASSGKASKRRDKDIKMVNKRFARVESHVVTLARSVAHLSSELRSQSAMFHEIEALRHEVSQLRDMHVLNANDVLNGGMKFRPIVPLCSSPQKIKKLTKFFGEEPPLLSMFLRELGYEKFVSLFEKEGIGMVELPYLSEERLENIGVPTGPRLRILQEAQLMV</sequence>
<evidence type="ECO:0000313" key="4">
    <source>
        <dbReference type="RefSeq" id="XP_022091319.1"/>
    </source>
</evidence>
<feature type="region of interest" description="Disordered" evidence="1">
    <location>
        <begin position="755"/>
        <end position="910"/>
    </location>
</feature>
<dbReference type="Proteomes" id="UP000694845">
    <property type="component" value="Unplaced"/>
</dbReference>
<dbReference type="SMART" id="SM00454">
    <property type="entry name" value="SAM"/>
    <property type="match status" value="1"/>
</dbReference>
<dbReference type="GeneID" id="110979634"/>